<proteinExistence type="predicted"/>
<gene>
    <name evidence="8" type="ORF">Nepgr_031589</name>
</gene>
<evidence type="ECO:0000259" key="7">
    <source>
        <dbReference type="PROSITE" id="PS50888"/>
    </source>
</evidence>
<keyword evidence="3" id="KW-0010">Activator</keyword>
<evidence type="ECO:0000256" key="2">
    <source>
        <dbReference type="ARBA" id="ARBA00023015"/>
    </source>
</evidence>
<organism evidence="8 9">
    <name type="scientific">Nepenthes gracilis</name>
    <name type="common">Slender pitcher plant</name>
    <dbReference type="NCBI Taxonomy" id="150966"/>
    <lineage>
        <taxon>Eukaryota</taxon>
        <taxon>Viridiplantae</taxon>
        <taxon>Streptophyta</taxon>
        <taxon>Embryophyta</taxon>
        <taxon>Tracheophyta</taxon>
        <taxon>Spermatophyta</taxon>
        <taxon>Magnoliopsida</taxon>
        <taxon>eudicotyledons</taxon>
        <taxon>Gunneridae</taxon>
        <taxon>Pentapetalae</taxon>
        <taxon>Caryophyllales</taxon>
        <taxon>Nepenthaceae</taxon>
        <taxon>Nepenthes</taxon>
    </lineage>
</organism>
<dbReference type="InterPro" id="IPR011598">
    <property type="entry name" value="bHLH_dom"/>
</dbReference>
<dbReference type="Pfam" id="PF14215">
    <property type="entry name" value="bHLH-MYC_N"/>
    <property type="match status" value="1"/>
</dbReference>
<dbReference type="SMART" id="SM00353">
    <property type="entry name" value="HLH"/>
    <property type="match status" value="1"/>
</dbReference>
<evidence type="ECO:0000256" key="5">
    <source>
        <dbReference type="ARBA" id="ARBA00023242"/>
    </source>
</evidence>
<dbReference type="GO" id="GO:0080090">
    <property type="term" value="P:regulation of primary metabolic process"/>
    <property type="evidence" value="ECO:0007669"/>
    <property type="project" value="UniProtKB-ARBA"/>
</dbReference>
<dbReference type="InterPro" id="IPR054502">
    <property type="entry name" value="bHLH-TF_ACT-like_plant"/>
</dbReference>
<evidence type="ECO:0000256" key="4">
    <source>
        <dbReference type="ARBA" id="ARBA00023163"/>
    </source>
</evidence>
<dbReference type="EMBL" id="BSYO01000037">
    <property type="protein sequence ID" value="GMH29746.1"/>
    <property type="molecule type" value="Genomic_DNA"/>
</dbReference>
<dbReference type="Proteomes" id="UP001279734">
    <property type="component" value="Unassembled WGS sequence"/>
</dbReference>
<feature type="domain" description="BHLH" evidence="7">
    <location>
        <begin position="408"/>
        <end position="457"/>
    </location>
</feature>
<name>A0AAD3Y7M8_NEPGR</name>
<evidence type="ECO:0000256" key="1">
    <source>
        <dbReference type="ARBA" id="ARBA00004123"/>
    </source>
</evidence>
<dbReference type="PANTHER" id="PTHR46266:SF3">
    <property type="entry name" value="TRANSCRIPTION FACTOR EGL1"/>
    <property type="match status" value="1"/>
</dbReference>
<dbReference type="AlphaFoldDB" id="A0AAD3Y7M8"/>
<accession>A0AAD3Y7M8</accession>
<reference evidence="8" key="1">
    <citation type="submission" date="2023-05" db="EMBL/GenBank/DDBJ databases">
        <title>Nepenthes gracilis genome sequencing.</title>
        <authorList>
            <person name="Fukushima K."/>
        </authorList>
    </citation>
    <scope>NUCLEOTIDE SEQUENCE</scope>
    <source>
        <strain evidence="8">SING2019-196</strain>
    </source>
</reference>
<comment type="subcellular location">
    <subcellularLocation>
        <location evidence="1">Nucleus</location>
    </subcellularLocation>
</comment>
<dbReference type="Pfam" id="PF22754">
    <property type="entry name" value="bHLH-TF_ACT-like_plant"/>
    <property type="match status" value="1"/>
</dbReference>
<keyword evidence="4" id="KW-0804">Transcription</keyword>
<dbReference type="Gene3D" id="4.10.280.10">
    <property type="entry name" value="Helix-loop-helix DNA-binding domain"/>
    <property type="match status" value="1"/>
</dbReference>
<keyword evidence="6" id="KW-0175">Coiled coil</keyword>
<dbReference type="Pfam" id="PF00010">
    <property type="entry name" value="HLH"/>
    <property type="match status" value="1"/>
</dbReference>
<dbReference type="GO" id="GO:0046983">
    <property type="term" value="F:protein dimerization activity"/>
    <property type="evidence" value="ECO:0007669"/>
    <property type="project" value="InterPro"/>
</dbReference>
<evidence type="ECO:0000256" key="6">
    <source>
        <dbReference type="SAM" id="Coils"/>
    </source>
</evidence>
<keyword evidence="2" id="KW-0805">Transcription regulation</keyword>
<dbReference type="PANTHER" id="PTHR46266">
    <property type="entry name" value="TRANSCRIPTION FACTOR TT8"/>
    <property type="match status" value="1"/>
</dbReference>
<comment type="caution">
    <text evidence="8">The sequence shown here is derived from an EMBL/GenBank/DDBJ whole genome shotgun (WGS) entry which is preliminary data.</text>
</comment>
<dbReference type="InterPro" id="IPR036638">
    <property type="entry name" value="HLH_DNA-bd_sf"/>
</dbReference>
<dbReference type="PROSITE" id="PS50888">
    <property type="entry name" value="BHLH"/>
    <property type="match status" value="1"/>
</dbReference>
<dbReference type="SUPFAM" id="SSF47459">
    <property type="entry name" value="HLH, helix-loop-helix DNA-binding domain"/>
    <property type="match status" value="1"/>
</dbReference>
<protein>
    <recommendedName>
        <fullName evidence="7">BHLH domain-containing protein</fullName>
    </recommendedName>
</protein>
<keyword evidence="9" id="KW-1185">Reference proteome</keyword>
<dbReference type="InterPro" id="IPR025610">
    <property type="entry name" value="MYC/MYB_N"/>
</dbReference>
<evidence type="ECO:0000256" key="3">
    <source>
        <dbReference type="ARBA" id="ARBA00023159"/>
    </source>
</evidence>
<sequence>MATGLQNQGEVPENLRKWLAASVRSIQWSYSIFWSTSPAEPGVLEWGEGYYNGDIKTRKTIQARELDDNLIGLQRSEQLRELYESLLAGESTPQARRPSAALSPEDLTNAEWYYLVCMSFSFNLGQGLPGRAFVNERPIWLCNAHYADSKQFSRSLLAKSASIQTVVCFPFLQGVIELGTTELVSEDLSLIEQVKTSLLETPYTTLFTGPNSITPLNNEIIDASLTPIIRGLESPDYSCNSFRPIQPMEDQFMIEGMNDEALQARSWQFIDDELSNCIHTSMNSNDCASRAAMNHENVFNIEKAENMKNDLQYSNHGEIESELRSNDDDLHYRNVLSSIFKPSHLPILGPSFLNSDKESSFACWREGGIRACKKHGDQFPQKMLKKILLELPQEISARKDIFCRPVADEMSVDCVLAEGRMEKVNERFSMLKSLIPSTTKVDTVSVVDDTIAYLKELERRVKELESCRGMSRNRTRAKRKSQDEIERMSYNDCNNNSIGGKRKVSDEKSHISSVDGLYDNMSVSMVERDILIEMECPWRECLLLGIIDALSNLHIDSHSIQSSIADGILSLTIKSELKASGSLSAGMIRRALHRVLQKWSC</sequence>
<evidence type="ECO:0000313" key="9">
    <source>
        <dbReference type="Proteomes" id="UP001279734"/>
    </source>
</evidence>
<keyword evidence="5" id="KW-0539">Nucleus</keyword>
<feature type="coiled-coil region" evidence="6">
    <location>
        <begin position="447"/>
        <end position="474"/>
    </location>
</feature>
<evidence type="ECO:0000313" key="8">
    <source>
        <dbReference type="EMBL" id="GMH29746.1"/>
    </source>
</evidence>
<dbReference type="GO" id="GO:0005634">
    <property type="term" value="C:nucleus"/>
    <property type="evidence" value="ECO:0007669"/>
    <property type="project" value="UniProtKB-SubCell"/>
</dbReference>